<dbReference type="Proteomes" id="UP000282211">
    <property type="component" value="Unassembled WGS sequence"/>
</dbReference>
<dbReference type="InParanoid" id="A0A420WDT6"/>
<sequence length="189" mass="22027">MGTSSAKDVQETSARKHRGVNHRSAKYQGQQHRPVTQRDVHKVQDQNRLISWLEKLPSEEGETLYRAKVRILPAHAYFFEHDRHHIPGLYIIEAGRQIGLAIPHLFFDVGYDQAFVLDGCEMHFQGFANLSDELFIEARVFDAIFRKDKLQSLSFDGTFYQKGAALVRYQSHIRLFPERLLKRYEKQLA</sequence>
<name>A0A420WDT6_9PROT</name>
<dbReference type="Pfam" id="PF03756">
    <property type="entry name" value="AfsA"/>
    <property type="match status" value="1"/>
</dbReference>
<gene>
    <name evidence="3" type="ORF">DES40_1993</name>
</gene>
<feature type="region of interest" description="Disordered" evidence="1">
    <location>
        <begin position="1"/>
        <end position="40"/>
    </location>
</feature>
<evidence type="ECO:0000256" key="1">
    <source>
        <dbReference type="SAM" id="MobiDB-lite"/>
    </source>
</evidence>
<reference evidence="3 4" key="1">
    <citation type="submission" date="2018-10" db="EMBL/GenBank/DDBJ databases">
        <title>Genomic Encyclopedia of Type Strains, Phase IV (KMG-IV): sequencing the most valuable type-strain genomes for metagenomic binning, comparative biology and taxonomic classification.</title>
        <authorList>
            <person name="Goeker M."/>
        </authorList>
    </citation>
    <scope>NUCLEOTIDE SEQUENCE [LARGE SCALE GENOMIC DNA]</scope>
    <source>
        <strain evidence="3 4">DSM 22008</strain>
    </source>
</reference>
<comment type="caution">
    <text evidence="3">The sequence shown here is derived from an EMBL/GenBank/DDBJ whole genome shotgun (WGS) entry which is preliminary data.</text>
</comment>
<keyword evidence="4" id="KW-1185">Reference proteome</keyword>
<feature type="domain" description="A-factor biosynthesis hotdog" evidence="2">
    <location>
        <begin position="40"/>
        <end position="168"/>
    </location>
</feature>
<feature type="compositionally biased region" description="Basic residues" evidence="1">
    <location>
        <begin position="15"/>
        <end position="25"/>
    </location>
</feature>
<proteinExistence type="predicted"/>
<dbReference type="EMBL" id="RBII01000002">
    <property type="protein sequence ID" value="RKQ69194.1"/>
    <property type="molecule type" value="Genomic_DNA"/>
</dbReference>
<dbReference type="AlphaFoldDB" id="A0A420WDT6"/>
<dbReference type="InterPro" id="IPR005509">
    <property type="entry name" value="AfsA_hotdog_dom"/>
</dbReference>
<evidence type="ECO:0000259" key="2">
    <source>
        <dbReference type="Pfam" id="PF03756"/>
    </source>
</evidence>
<protein>
    <submittedName>
        <fullName evidence="3">A-factor biosynthesis hotdog protein</fullName>
    </submittedName>
</protein>
<organism evidence="3 4">
    <name type="scientific">Litorimonas taeanensis</name>
    <dbReference type="NCBI Taxonomy" id="568099"/>
    <lineage>
        <taxon>Bacteria</taxon>
        <taxon>Pseudomonadati</taxon>
        <taxon>Pseudomonadota</taxon>
        <taxon>Alphaproteobacteria</taxon>
        <taxon>Maricaulales</taxon>
        <taxon>Robiginitomaculaceae</taxon>
    </lineage>
</organism>
<evidence type="ECO:0000313" key="4">
    <source>
        <dbReference type="Proteomes" id="UP000282211"/>
    </source>
</evidence>
<evidence type="ECO:0000313" key="3">
    <source>
        <dbReference type="EMBL" id="RKQ69194.1"/>
    </source>
</evidence>
<accession>A0A420WDT6</accession>